<organism evidence="2 3">
    <name type="scientific">Aeriscardovia aeriphila</name>
    <dbReference type="NCBI Taxonomy" id="218139"/>
    <lineage>
        <taxon>Bacteria</taxon>
        <taxon>Bacillati</taxon>
        <taxon>Actinomycetota</taxon>
        <taxon>Actinomycetes</taxon>
        <taxon>Bifidobacteriales</taxon>
        <taxon>Bifidobacteriaceae</taxon>
        <taxon>Aeriscardovia</taxon>
    </lineage>
</organism>
<feature type="compositionally biased region" description="Polar residues" evidence="1">
    <location>
        <begin position="387"/>
        <end position="401"/>
    </location>
</feature>
<evidence type="ECO:0000313" key="2">
    <source>
        <dbReference type="EMBL" id="OZG56519.1"/>
    </source>
</evidence>
<evidence type="ECO:0000256" key="1">
    <source>
        <dbReference type="SAM" id="MobiDB-lite"/>
    </source>
</evidence>
<evidence type="ECO:0000313" key="3">
    <source>
        <dbReference type="Proteomes" id="UP000228976"/>
    </source>
</evidence>
<protein>
    <submittedName>
        <fullName evidence="2">Uncharacterized protein</fullName>
    </submittedName>
</protein>
<sequence length="401" mass="45514">MGTFHINSIQSVPMANVSLEQAWNDVQSQPIDTFLPLELQPRELRHIVSNERYYLCHLGTDTQDLSLPSYMYTLPAQTPTYQAIKEFFEHEGIPRELTSTNGKLWTSINGIATYITSHAMYWAGNTMTPTLNQLLAQLITVNFSRSANYEPNTDHVPFSSRPITGSVMINAIPQTSAAHMLDGLDYEPFTPASPLGKQVVQNFEQRREFSEKEQDRYYGSPLIHVNESSSLYQGLTQWYESDPLTQQIVMTDLSTVIADPDHDGLWLASFSSNGDQLDTGTYLDGLDALCGMSTPLLNKELAQEQTIEGLVEFLHGNRPSFAQVLRNEHVLTAHQEISFANEKERHEELSHWGRLAHHEHSIEEHIPLGKKGIRNLIKQQTQEKLRSNQPTINEQKQQLSR</sequence>
<proteinExistence type="predicted"/>
<dbReference type="EMBL" id="MWWU01000002">
    <property type="protein sequence ID" value="OZG56519.1"/>
    <property type="molecule type" value="Genomic_DNA"/>
</dbReference>
<name>A0A261FBJ7_9BIFI</name>
<comment type="caution">
    <text evidence="2">The sequence shown here is derived from an EMBL/GenBank/DDBJ whole genome shotgun (WGS) entry which is preliminary data.</text>
</comment>
<dbReference type="AlphaFoldDB" id="A0A261FBJ7"/>
<accession>A0A261FBJ7</accession>
<feature type="region of interest" description="Disordered" evidence="1">
    <location>
        <begin position="382"/>
        <end position="401"/>
    </location>
</feature>
<keyword evidence="3" id="KW-1185">Reference proteome</keyword>
<gene>
    <name evidence="2" type="ORF">AEAE_1007</name>
</gene>
<dbReference type="Proteomes" id="UP000228976">
    <property type="component" value="Unassembled WGS sequence"/>
</dbReference>
<reference evidence="2 3" key="1">
    <citation type="journal article" date="2017" name="BMC Genomics">
        <title>Comparative genomic and phylogenomic analyses of the Bifidobacteriaceae family.</title>
        <authorList>
            <person name="Lugli G.A."/>
            <person name="Milani C."/>
            <person name="Turroni F."/>
            <person name="Duranti S."/>
            <person name="Mancabelli L."/>
            <person name="Mangifesta M."/>
            <person name="Ferrario C."/>
            <person name="Modesto M."/>
            <person name="Mattarelli P."/>
            <person name="Jiri K."/>
            <person name="van Sinderen D."/>
            <person name="Ventura M."/>
        </authorList>
    </citation>
    <scope>NUCLEOTIDE SEQUENCE [LARGE SCALE GENOMIC DNA]</scope>
    <source>
        <strain evidence="2 3">LMG 21773</strain>
    </source>
</reference>